<reference evidence="1" key="1">
    <citation type="submission" date="2020-03" db="EMBL/GenBank/DDBJ databases">
        <title>The deep terrestrial virosphere.</title>
        <authorList>
            <person name="Holmfeldt K."/>
            <person name="Nilsson E."/>
            <person name="Simone D."/>
            <person name="Lopez-Fernandez M."/>
            <person name="Wu X."/>
            <person name="de Brujin I."/>
            <person name="Lundin D."/>
            <person name="Andersson A."/>
            <person name="Bertilsson S."/>
            <person name="Dopson M."/>
        </authorList>
    </citation>
    <scope>NUCLEOTIDE SEQUENCE</scope>
    <source>
        <strain evidence="1">TM448B07783</strain>
    </source>
</reference>
<evidence type="ECO:0000313" key="1">
    <source>
        <dbReference type="EMBL" id="QJI04406.1"/>
    </source>
</evidence>
<proteinExistence type="predicted"/>
<accession>A0A6M3Y6V2</accession>
<dbReference type="EMBL" id="MT145176">
    <property type="protein sequence ID" value="QJI04406.1"/>
    <property type="molecule type" value="Genomic_DNA"/>
</dbReference>
<gene>
    <name evidence="1" type="ORF">TM448B07783_0012</name>
</gene>
<protein>
    <submittedName>
        <fullName evidence="1">Uncharacterized protein</fullName>
    </submittedName>
</protein>
<sequence length="66" mass="7795">MVRTQKEANKTLNHFENELDNLILEHLVGEVTKGQMNEYYGWANDCQLAEMLQEAEELDELLKTRR</sequence>
<dbReference type="AlphaFoldDB" id="A0A6M3Y6V2"/>
<name>A0A6M3Y6V2_9ZZZZ</name>
<organism evidence="1">
    <name type="scientific">viral metagenome</name>
    <dbReference type="NCBI Taxonomy" id="1070528"/>
    <lineage>
        <taxon>unclassified sequences</taxon>
        <taxon>metagenomes</taxon>
        <taxon>organismal metagenomes</taxon>
    </lineage>
</organism>